<proteinExistence type="predicted"/>
<feature type="compositionally biased region" description="Low complexity" evidence="1">
    <location>
        <begin position="761"/>
        <end position="776"/>
    </location>
</feature>
<feature type="compositionally biased region" description="Polar residues" evidence="1">
    <location>
        <begin position="540"/>
        <end position="571"/>
    </location>
</feature>
<feature type="compositionally biased region" description="Basic residues" evidence="1">
    <location>
        <begin position="356"/>
        <end position="365"/>
    </location>
</feature>
<evidence type="ECO:0000313" key="3">
    <source>
        <dbReference type="Proteomes" id="UP000663840"/>
    </source>
</evidence>
<feature type="compositionally biased region" description="Pro residues" evidence="1">
    <location>
        <begin position="777"/>
        <end position="788"/>
    </location>
</feature>
<protein>
    <submittedName>
        <fullName evidence="2">Uncharacterized protein</fullName>
    </submittedName>
</protein>
<sequence length="1122" mass="115863">MESEPSSAQATLAHYWDDAVDTLAGNHSEPVSSPLVPSEPSMLHTILYGAAATVAVFWLGHWLNVWRKTRREKAFNLELRRRHGIPDSDTRPFNVAYQAASIAARESVLNSLPAEPETLQKQSSLHNVSLSNANIKEGFRPLARSRPPIPQFAGQSSARVPSGSFNFGYTAPLQATSSFDPSRAYSQLPNAPSASGSWGPRYAAENFRATSVPTVPTVSTRSAFAVAAASGSLRASNTFTATNASDRRPWQSSSRPATVSKSTGNVHQNRSRKRLYLTADEEAEEQDTVPNDKRSRTAGWGADAMIDGDNEPTWAQSYPIDPQPVAESRATQTGKTKGKRPADDGEGDLRADGKRRQTKSSKHRSKQSDVQEKRGTKRERKEVDTASVLNDVMPVHKRGRAGDVDLSIVKEEEIDEDDPTVSRDPLCGGRQIGQKWKSNGQEYMVGPNGDRLRLVTVKESRKKYFMPADSKHADNFHMVDVFVEKWLTEEQYVRAKADGLLAWQESDNLPSPVKQESPEKVLEKGKENQENEEEERPRITSVTLRARTANSVWNTPGQSPLTANDPHTNPFTAPAAPQSPGPRRVKYTIGTVPATALNASRMMSTWEKQEREAQALKMLRERKAAEAAAKAPPKPAPALAAVPSITFTPVSAPAPATPAPAAPAIKVTAPTPGSSVSGPPTQAPSADGKLSPFGFTPAPKPAAPTTTAPASNIFSFGAPKKEEPAKPLFSATPAPTAPETKSVAPSLFSAPVAPTISANTSAPAPSPFGAPASTAPAPIPAAPVPAPAPATSTPSLFGAPAPAAPAAAPKPSPFAFAAPSSVPKPAAPVATNTTTNVSASPFGVPSTGFSSTTAASASAPSPFATIAKAPASTETKPSFSFSSTNNAAPAVPTPAPSTNVFGAQPTAKPASTGFSFNTGNGTSAAKPAGTFSFGATPANTTPALTGFGNTATGPSAASSGFSAGGFGTNSSTAATGNTNGAASSSPFAFGAPKPAVPAATTSGFGAPATTSGFGAPAASASGFGTNGTSGTNGGFSFGAPAPKPTVSIPATNTFGAPPAATPLTTSAPFSFGAAANAAVAPSPATPSKPLFNVGAPSASPVLGTRQISTSKRVQRAMSKGPQ</sequence>
<dbReference type="PRINTS" id="PR01217">
    <property type="entry name" value="PRICHEXTENSN"/>
</dbReference>
<dbReference type="AlphaFoldDB" id="A0A8H3A627"/>
<feature type="compositionally biased region" description="Low complexity" evidence="1">
    <location>
        <begin position="662"/>
        <end position="680"/>
    </location>
</feature>
<feature type="compositionally biased region" description="Basic and acidic residues" evidence="1">
    <location>
        <begin position="340"/>
        <end position="355"/>
    </location>
</feature>
<feature type="region of interest" description="Disordered" evidence="1">
    <location>
        <begin position="877"/>
        <end position="903"/>
    </location>
</feature>
<reference evidence="2" key="1">
    <citation type="submission" date="2021-01" db="EMBL/GenBank/DDBJ databases">
        <authorList>
            <person name="Kaushik A."/>
        </authorList>
    </citation>
    <scope>NUCLEOTIDE SEQUENCE</scope>
    <source>
        <strain evidence="2">AG1-1A</strain>
    </source>
</reference>
<dbReference type="Proteomes" id="UP000663840">
    <property type="component" value="Unassembled WGS sequence"/>
</dbReference>
<gene>
    <name evidence="2" type="ORF">RDB_LOCUS27764</name>
</gene>
<feature type="region of interest" description="Disordered" evidence="1">
    <location>
        <begin position="1103"/>
        <end position="1122"/>
    </location>
</feature>
<feature type="compositionally biased region" description="Low complexity" evidence="1">
    <location>
        <begin position="883"/>
        <end position="900"/>
    </location>
</feature>
<feature type="region of interest" description="Disordered" evidence="1">
    <location>
        <begin position="654"/>
        <end position="742"/>
    </location>
</feature>
<accession>A0A8H3A627</accession>
<feature type="region of interest" description="Disordered" evidence="1">
    <location>
        <begin position="239"/>
        <end position="383"/>
    </location>
</feature>
<feature type="region of interest" description="Disordered" evidence="1">
    <location>
        <begin position="758"/>
        <end position="792"/>
    </location>
</feature>
<feature type="compositionally biased region" description="Polar residues" evidence="1">
    <location>
        <begin position="239"/>
        <end position="268"/>
    </location>
</feature>
<evidence type="ECO:0000313" key="2">
    <source>
        <dbReference type="EMBL" id="CAE6386021.1"/>
    </source>
</evidence>
<feature type="compositionally biased region" description="Basic and acidic residues" evidence="1">
    <location>
        <begin position="366"/>
        <end position="383"/>
    </location>
</feature>
<comment type="caution">
    <text evidence="2">The sequence shown here is derived from an EMBL/GenBank/DDBJ whole genome shotgun (WGS) entry which is preliminary data.</text>
</comment>
<dbReference type="EMBL" id="CAJMWR010000556">
    <property type="protein sequence ID" value="CAE6386021.1"/>
    <property type="molecule type" value="Genomic_DNA"/>
</dbReference>
<feature type="region of interest" description="Disordered" evidence="1">
    <location>
        <begin position="507"/>
        <end position="584"/>
    </location>
</feature>
<evidence type="ECO:0000256" key="1">
    <source>
        <dbReference type="SAM" id="MobiDB-lite"/>
    </source>
</evidence>
<name>A0A8H3A627_9AGAM</name>
<feature type="compositionally biased region" description="Basic and acidic residues" evidence="1">
    <location>
        <begin position="516"/>
        <end position="529"/>
    </location>
</feature>
<organism evidence="2 3">
    <name type="scientific">Rhizoctonia solani</name>
    <dbReference type="NCBI Taxonomy" id="456999"/>
    <lineage>
        <taxon>Eukaryota</taxon>
        <taxon>Fungi</taxon>
        <taxon>Dikarya</taxon>
        <taxon>Basidiomycota</taxon>
        <taxon>Agaricomycotina</taxon>
        <taxon>Agaricomycetes</taxon>
        <taxon>Cantharellales</taxon>
        <taxon>Ceratobasidiaceae</taxon>
        <taxon>Rhizoctonia</taxon>
    </lineage>
</organism>